<evidence type="ECO:0000313" key="5">
    <source>
        <dbReference type="Proteomes" id="UP000296862"/>
    </source>
</evidence>
<feature type="chain" id="PRO_5020921257" description="Beta-barrel assembly-enhancing protease" evidence="3">
    <location>
        <begin position="19"/>
        <end position="592"/>
    </location>
</feature>
<dbReference type="PANTHER" id="PTHR45586:SF1">
    <property type="entry name" value="LIPOPOLYSACCHARIDE ASSEMBLY PROTEIN B"/>
    <property type="match status" value="1"/>
</dbReference>
<dbReference type="Proteomes" id="UP000296862">
    <property type="component" value="Chromosome"/>
</dbReference>
<organism evidence="4 5">
    <name type="scientific">Flavobacterium sangjuense</name>
    <dbReference type="NCBI Taxonomy" id="2518177"/>
    <lineage>
        <taxon>Bacteria</taxon>
        <taxon>Pseudomonadati</taxon>
        <taxon>Bacteroidota</taxon>
        <taxon>Flavobacteriia</taxon>
        <taxon>Flavobacteriales</taxon>
        <taxon>Flavobacteriaceae</taxon>
        <taxon>Flavobacterium</taxon>
    </lineage>
</organism>
<keyword evidence="1" id="KW-0677">Repeat</keyword>
<protein>
    <recommendedName>
        <fullName evidence="6">Beta-barrel assembly-enhancing protease</fullName>
    </recommendedName>
</protein>
<dbReference type="SMART" id="SM00028">
    <property type="entry name" value="TPR"/>
    <property type="match status" value="5"/>
</dbReference>
<gene>
    <name evidence="4" type="ORF">GS03_00820</name>
</gene>
<accession>A0A4P7PU01</accession>
<dbReference type="RefSeq" id="WP_136151300.1">
    <property type="nucleotide sequence ID" value="NZ_CP038810.1"/>
</dbReference>
<evidence type="ECO:0000256" key="3">
    <source>
        <dbReference type="SAM" id="SignalP"/>
    </source>
</evidence>
<dbReference type="OrthoDB" id="9763354at2"/>
<feature type="signal peptide" evidence="3">
    <location>
        <begin position="1"/>
        <end position="18"/>
    </location>
</feature>
<dbReference type="SUPFAM" id="SSF48452">
    <property type="entry name" value="TPR-like"/>
    <property type="match status" value="3"/>
</dbReference>
<evidence type="ECO:0008006" key="6">
    <source>
        <dbReference type="Google" id="ProtNLM"/>
    </source>
</evidence>
<keyword evidence="5" id="KW-1185">Reference proteome</keyword>
<dbReference type="InterPro" id="IPR051012">
    <property type="entry name" value="CellSynth/LPSAsmb/PSIAsmb"/>
</dbReference>
<proteinExistence type="predicted"/>
<dbReference type="KEGG" id="fsn:GS03_00820"/>
<dbReference type="InterPro" id="IPR011990">
    <property type="entry name" value="TPR-like_helical_dom_sf"/>
</dbReference>
<dbReference type="PANTHER" id="PTHR45586">
    <property type="entry name" value="TPR REPEAT-CONTAINING PROTEIN PA4667"/>
    <property type="match status" value="1"/>
</dbReference>
<keyword evidence="3" id="KW-0732">Signal</keyword>
<sequence>MKKILTILVLFVSLLANAQSEQLANNYFDRGEFEKALVIYEDLLKSQEGVFIYFQRTIECYQQLQQFDKAEKLLESRIDKYKQSNLLVELGFNYQLQKNQEKANKYYNQAIDKIKKNANEVYGIAYVFERKALVDYALLAYQTALEKDPKLPVNFQMATLYGQKGNTDLMIDMFLQESYQNPQNLPLIQNQLSRFMTEEVDTSFNDSLKKALLLRAQKTQDVFWNDFLSWLFIQQKEYGKAFIQQKAIYKRNPDSFFNIVNLGQMAIEDNDQDSAKEIMSFVIENTKDLEMLIQSHSYLIEMKIDHATEKDYPAITAELDALIKEFGVSPYTLSLLKLEANFNAFHLNNVEKGKAILKSAMEMPINRYQLAEVKMELADIYLFEEKFNQALIYYSQIDEDMSGDVVGQEASLKTARTSYFKTDFEWASHQLKVLKSASSQLIANDALDLFLLISDNTVEDSLQVALKKFARADFLLYQNKKKESLAAFQLILKEHKGEDIEPITLLRIGKIYEKLGDYTNALANYDAIITKHKDCIYIDEALYFSAEIYNNQLKDVEKAKPLYEEMLTKHEDSIYYVDSRNKYRKLRGDTNL</sequence>
<dbReference type="EMBL" id="CP038810">
    <property type="protein sequence ID" value="QBZ97333.1"/>
    <property type="molecule type" value="Genomic_DNA"/>
</dbReference>
<evidence type="ECO:0000256" key="2">
    <source>
        <dbReference type="ARBA" id="ARBA00022803"/>
    </source>
</evidence>
<reference evidence="4 5" key="1">
    <citation type="submission" date="2019-04" db="EMBL/GenBank/DDBJ databases">
        <title>Flavobacterium sp. GS03.</title>
        <authorList>
            <person name="Kim H."/>
        </authorList>
    </citation>
    <scope>NUCLEOTIDE SEQUENCE [LARGE SCALE GENOMIC DNA]</scope>
    <source>
        <strain evidence="4 5">GS03</strain>
    </source>
</reference>
<keyword evidence="2" id="KW-0802">TPR repeat</keyword>
<dbReference type="AlphaFoldDB" id="A0A4P7PU01"/>
<dbReference type="InterPro" id="IPR019734">
    <property type="entry name" value="TPR_rpt"/>
</dbReference>
<evidence type="ECO:0000313" key="4">
    <source>
        <dbReference type="EMBL" id="QBZ97333.1"/>
    </source>
</evidence>
<evidence type="ECO:0000256" key="1">
    <source>
        <dbReference type="ARBA" id="ARBA00022737"/>
    </source>
</evidence>
<name>A0A4P7PU01_9FLAO</name>
<dbReference type="Gene3D" id="1.25.40.10">
    <property type="entry name" value="Tetratricopeptide repeat domain"/>
    <property type="match status" value="3"/>
</dbReference>
<dbReference type="Pfam" id="PF13174">
    <property type="entry name" value="TPR_6"/>
    <property type="match status" value="1"/>
</dbReference>